<sequence>MVAKGVMRLSSLQLYFGILNPVTVSFLLCCERFHKLLCSGCVGGGRDFVYRMMVIVSVKMLVVVQWCCCMVFKPVFDNN</sequence>
<evidence type="ECO:0000313" key="3">
    <source>
        <dbReference type="Proteomes" id="UP001206925"/>
    </source>
</evidence>
<dbReference type="Proteomes" id="UP001206925">
    <property type="component" value="Unassembled WGS sequence"/>
</dbReference>
<gene>
    <name evidence="2" type="ORF">M8C21_008192</name>
</gene>
<keyword evidence="1" id="KW-0812">Transmembrane</keyword>
<evidence type="ECO:0000313" key="2">
    <source>
        <dbReference type="EMBL" id="KAI7757496.1"/>
    </source>
</evidence>
<organism evidence="2 3">
    <name type="scientific">Ambrosia artemisiifolia</name>
    <name type="common">Common ragweed</name>
    <dbReference type="NCBI Taxonomy" id="4212"/>
    <lineage>
        <taxon>Eukaryota</taxon>
        <taxon>Viridiplantae</taxon>
        <taxon>Streptophyta</taxon>
        <taxon>Embryophyta</taxon>
        <taxon>Tracheophyta</taxon>
        <taxon>Spermatophyta</taxon>
        <taxon>Magnoliopsida</taxon>
        <taxon>eudicotyledons</taxon>
        <taxon>Gunneridae</taxon>
        <taxon>Pentapetalae</taxon>
        <taxon>asterids</taxon>
        <taxon>campanulids</taxon>
        <taxon>Asterales</taxon>
        <taxon>Asteraceae</taxon>
        <taxon>Asteroideae</taxon>
        <taxon>Heliantheae alliance</taxon>
        <taxon>Heliantheae</taxon>
        <taxon>Ambrosia</taxon>
    </lineage>
</organism>
<comment type="caution">
    <text evidence="2">The sequence shown here is derived from an EMBL/GenBank/DDBJ whole genome shotgun (WGS) entry which is preliminary data.</text>
</comment>
<accession>A0AAD5GZ79</accession>
<proteinExistence type="predicted"/>
<protein>
    <submittedName>
        <fullName evidence="2">Uncharacterized protein</fullName>
    </submittedName>
</protein>
<keyword evidence="3" id="KW-1185">Reference proteome</keyword>
<evidence type="ECO:0000256" key="1">
    <source>
        <dbReference type="SAM" id="Phobius"/>
    </source>
</evidence>
<keyword evidence="1" id="KW-0472">Membrane</keyword>
<keyword evidence="1" id="KW-1133">Transmembrane helix</keyword>
<dbReference type="AlphaFoldDB" id="A0AAD5GZ79"/>
<feature type="transmembrane region" description="Helical" evidence="1">
    <location>
        <begin position="48"/>
        <end position="72"/>
    </location>
</feature>
<name>A0AAD5GZ79_AMBAR</name>
<dbReference type="EMBL" id="JAMZMK010000111">
    <property type="protein sequence ID" value="KAI7757496.1"/>
    <property type="molecule type" value="Genomic_DNA"/>
</dbReference>
<reference evidence="2" key="1">
    <citation type="submission" date="2022-06" db="EMBL/GenBank/DDBJ databases">
        <title>Uncovering the hologenomic basis of an extraordinary plant invasion.</title>
        <authorList>
            <person name="Bieker V.C."/>
            <person name="Martin M.D."/>
            <person name="Gilbert T."/>
            <person name="Hodgins K."/>
            <person name="Battlay P."/>
            <person name="Petersen B."/>
            <person name="Wilson J."/>
        </authorList>
    </citation>
    <scope>NUCLEOTIDE SEQUENCE</scope>
    <source>
        <strain evidence="2">AA19_3_7</strain>
        <tissue evidence="2">Leaf</tissue>
    </source>
</reference>